<sequence length="171" mass="20018">MYRSKFFYLMDVFSEKGRKIGTVKDILIDLNNYELKGFSVISKGFCCNNHSLLLKDIVYINDNMIVDINKFKKEGRAFLKFSKIKNMDIFDMKSKYIGYLDDIIIDEKKFNIKGIIVSTGIFNDFIQGKRIIPSEDIIFGEENILYFNNKCNNIDFKITLKNNKEKIKGND</sequence>
<dbReference type="SUPFAM" id="SSF50346">
    <property type="entry name" value="PRC-barrel domain"/>
    <property type="match status" value="2"/>
</dbReference>
<dbReference type="Proteomes" id="UP001501510">
    <property type="component" value="Unassembled WGS sequence"/>
</dbReference>
<dbReference type="RefSeq" id="WP_343758891.1">
    <property type="nucleotide sequence ID" value="NZ_BAAACG010000006.1"/>
</dbReference>
<protein>
    <submittedName>
        <fullName evidence="2">PRC-barrel domain-containing protein</fullName>
    </submittedName>
</protein>
<feature type="domain" description="PRC-barrel" evidence="1">
    <location>
        <begin position="80"/>
        <end position="144"/>
    </location>
</feature>
<evidence type="ECO:0000259" key="1">
    <source>
        <dbReference type="Pfam" id="PF05239"/>
    </source>
</evidence>
<dbReference type="Gene3D" id="2.30.30.240">
    <property type="entry name" value="PRC-barrel domain"/>
    <property type="match status" value="2"/>
</dbReference>
<evidence type="ECO:0000313" key="3">
    <source>
        <dbReference type="Proteomes" id="UP001501510"/>
    </source>
</evidence>
<dbReference type="InterPro" id="IPR011033">
    <property type="entry name" value="PRC_barrel-like_sf"/>
</dbReference>
<name>A0ABN1JB47_9CLOT</name>
<evidence type="ECO:0000313" key="2">
    <source>
        <dbReference type="EMBL" id="GAA0734545.1"/>
    </source>
</evidence>
<dbReference type="InterPro" id="IPR027275">
    <property type="entry name" value="PRC-brl_dom"/>
</dbReference>
<organism evidence="2 3">
    <name type="scientific">Clostridium oceanicum</name>
    <dbReference type="NCBI Taxonomy" id="1543"/>
    <lineage>
        <taxon>Bacteria</taxon>
        <taxon>Bacillati</taxon>
        <taxon>Bacillota</taxon>
        <taxon>Clostridia</taxon>
        <taxon>Eubacteriales</taxon>
        <taxon>Clostridiaceae</taxon>
        <taxon>Clostridium</taxon>
    </lineage>
</organism>
<dbReference type="EMBL" id="BAAACG010000006">
    <property type="protein sequence ID" value="GAA0734545.1"/>
    <property type="molecule type" value="Genomic_DNA"/>
</dbReference>
<dbReference type="Pfam" id="PF05239">
    <property type="entry name" value="PRC"/>
    <property type="match status" value="2"/>
</dbReference>
<proteinExistence type="predicted"/>
<gene>
    <name evidence="2" type="ORF">GCM10008906_06750</name>
</gene>
<accession>A0ABN1JB47</accession>
<feature type="domain" description="PRC-barrel" evidence="1">
    <location>
        <begin position="10"/>
        <end position="70"/>
    </location>
</feature>
<reference evidence="2 3" key="1">
    <citation type="journal article" date="2019" name="Int. J. Syst. Evol. Microbiol.">
        <title>The Global Catalogue of Microorganisms (GCM) 10K type strain sequencing project: providing services to taxonomists for standard genome sequencing and annotation.</title>
        <authorList>
            <consortium name="The Broad Institute Genomics Platform"/>
            <consortium name="The Broad Institute Genome Sequencing Center for Infectious Disease"/>
            <person name="Wu L."/>
            <person name="Ma J."/>
        </authorList>
    </citation>
    <scope>NUCLEOTIDE SEQUENCE [LARGE SCALE GENOMIC DNA]</scope>
    <source>
        <strain evidence="2 3">JCM 1407</strain>
    </source>
</reference>
<comment type="caution">
    <text evidence="2">The sequence shown here is derived from an EMBL/GenBank/DDBJ whole genome shotgun (WGS) entry which is preliminary data.</text>
</comment>
<keyword evidence="3" id="KW-1185">Reference proteome</keyword>